<dbReference type="Gene3D" id="3.90.1580.10">
    <property type="entry name" value="paralog of FGE (formylglycine-generating enzyme)"/>
    <property type="match status" value="1"/>
</dbReference>
<evidence type="ECO:0000313" key="4">
    <source>
        <dbReference type="Proteomes" id="UP000317429"/>
    </source>
</evidence>
<dbReference type="InterPro" id="IPR016187">
    <property type="entry name" value="CTDL_fold"/>
</dbReference>
<dbReference type="InterPro" id="IPR042095">
    <property type="entry name" value="SUMF_sf"/>
</dbReference>
<gene>
    <name evidence="3" type="ORF">Pla175_20970</name>
</gene>
<protein>
    <submittedName>
        <fullName evidence="3">Formylglycine-generating sulfatase enzyme</fullName>
    </submittedName>
</protein>
<feature type="chain" id="PRO_5022054576" evidence="1">
    <location>
        <begin position="29"/>
        <end position="408"/>
    </location>
</feature>
<keyword evidence="4" id="KW-1185">Reference proteome</keyword>
<dbReference type="RefSeq" id="WP_145283919.1">
    <property type="nucleotide sequence ID" value="NZ_CP036291.1"/>
</dbReference>
<feature type="domain" description="Sulfatase-modifying factor enzyme-like" evidence="2">
    <location>
        <begin position="70"/>
        <end position="303"/>
    </location>
</feature>
<proteinExistence type="predicted"/>
<evidence type="ECO:0000256" key="1">
    <source>
        <dbReference type="SAM" id="SignalP"/>
    </source>
</evidence>
<keyword evidence="1" id="KW-0732">Signal</keyword>
<evidence type="ECO:0000313" key="3">
    <source>
        <dbReference type="EMBL" id="QDU88716.1"/>
    </source>
</evidence>
<dbReference type="AlphaFoldDB" id="A0A518DB99"/>
<dbReference type="PROSITE" id="PS51257">
    <property type="entry name" value="PROKAR_LIPOPROTEIN"/>
    <property type="match status" value="1"/>
</dbReference>
<dbReference type="Proteomes" id="UP000317429">
    <property type="component" value="Chromosome"/>
</dbReference>
<dbReference type="SUPFAM" id="SSF56436">
    <property type="entry name" value="C-type lectin-like"/>
    <property type="match status" value="1"/>
</dbReference>
<organism evidence="3 4">
    <name type="scientific">Pirellulimonas nuda</name>
    <dbReference type="NCBI Taxonomy" id="2528009"/>
    <lineage>
        <taxon>Bacteria</taxon>
        <taxon>Pseudomonadati</taxon>
        <taxon>Planctomycetota</taxon>
        <taxon>Planctomycetia</taxon>
        <taxon>Pirellulales</taxon>
        <taxon>Lacipirellulaceae</taxon>
        <taxon>Pirellulimonas</taxon>
    </lineage>
</organism>
<dbReference type="InterPro" id="IPR005532">
    <property type="entry name" value="SUMF_dom"/>
</dbReference>
<dbReference type="KEGG" id="pnd:Pla175_20970"/>
<reference evidence="3 4" key="1">
    <citation type="submission" date="2019-02" db="EMBL/GenBank/DDBJ databases">
        <title>Deep-cultivation of Planctomycetes and their phenomic and genomic characterization uncovers novel biology.</title>
        <authorList>
            <person name="Wiegand S."/>
            <person name="Jogler M."/>
            <person name="Boedeker C."/>
            <person name="Pinto D."/>
            <person name="Vollmers J."/>
            <person name="Rivas-Marin E."/>
            <person name="Kohn T."/>
            <person name="Peeters S.H."/>
            <person name="Heuer A."/>
            <person name="Rast P."/>
            <person name="Oberbeckmann S."/>
            <person name="Bunk B."/>
            <person name="Jeske O."/>
            <person name="Meyerdierks A."/>
            <person name="Storesund J.E."/>
            <person name="Kallscheuer N."/>
            <person name="Luecker S."/>
            <person name="Lage O.M."/>
            <person name="Pohl T."/>
            <person name="Merkel B.J."/>
            <person name="Hornburger P."/>
            <person name="Mueller R.-W."/>
            <person name="Bruemmer F."/>
            <person name="Labrenz M."/>
            <person name="Spormann A.M."/>
            <person name="Op den Camp H."/>
            <person name="Overmann J."/>
            <person name="Amann R."/>
            <person name="Jetten M.S.M."/>
            <person name="Mascher T."/>
            <person name="Medema M.H."/>
            <person name="Devos D.P."/>
            <person name="Kaster A.-K."/>
            <person name="Ovreas L."/>
            <person name="Rohde M."/>
            <person name="Galperin M.Y."/>
            <person name="Jogler C."/>
        </authorList>
    </citation>
    <scope>NUCLEOTIDE SEQUENCE [LARGE SCALE GENOMIC DNA]</scope>
    <source>
        <strain evidence="3 4">Pla175</strain>
    </source>
</reference>
<dbReference type="GO" id="GO:0120147">
    <property type="term" value="F:formylglycine-generating oxidase activity"/>
    <property type="evidence" value="ECO:0007669"/>
    <property type="project" value="TreeGrafter"/>
</dbReference>
<name>A0A518DB99_9BACT</name>
<dbReference type="Pfam" id="PF03781">
    <property type="entry name" value="FGE-sulfatase"/>
    <property type="match status" value="1"/>
</dbReference>
<evidence type="ECO:0000259" key="2">
    <source>
        <dbReference type="Pfam" id="PF03781"/>
    </source>
</evidence>
<dbReference type="EMBL" id="CP036291">
    <property type="protein sequence ID" value="QDU88716.1"/>
    <property type="molecule type" value="Genomic_DNA"/>
</dbReference>
<dbReference type="OrthoDB" id="9812426at2"/>
<accession>A0A518DB99</accession>
<dbReference type="PANTHER" id="PTHR23150">
    <property type="entry name" value="SULFATASE MODIFYING FACTOR 1, 2"/>
    <property type="match status" value="1"/>
</dbReference>
<sequence precursor="true">MTLRSALVPLTVFVAACAGSLTAEPAPAAPDRLPPGVVAEKPATGPFVPCELGFMVPYEATIPGTTAKFSMIPIAGGETSVGGPDAGSARVRLEPYWIGQHEVTWAEYQPFMDLNNRFAALQSLRRQTEEADPKATAALASRSALREAAVATPELVDGVTAPTALYDPSTTYQSGEGPDLPAVTMTHFAAAQYCKWLSSLLGQPYRLPSEAEWELAAGPSPPEAIDDYAWHIDNAEWEAHPVGQKKPNAKGLYDVFGNVAELVLDEARDRQLPAGEVVDWKAAVAWPDSKDPRIAKGGYWDAEAEEANVTGRLLTSEDDWKQEDPNIPKSPWWYSDMPSAGVGMRLVRPLNAMTPEVEQLVWNADTDDIRSDVKFRLEEGRGKLGPVSPRLPEAFQQLDSPEVQALLR</sequence>
<feature type="signal peptide" evidence="1">
    <location>
        <begin position="1"/>
        <end position="28"/>
    </location>
</feature>
<dbReference type="InterPro" id="IPR051043">
    <property type="entry name" value="Sulfatase_Mod_Factor_Kinase"/>
</dbReference>
<dbReference type="PANTHER" id="PTHR23150:SF19">
    <property type="entry name" value="FORMYLGLYCINE-GENERATING ENZYME"/>
    <property type="match status" value="1"/>
</dbReference>